<dbReference type="Pfam" id="PF13460">
    <property type="entry name" value="NAD_binding_10"/>
    <property type="match status" value="1"/>
</dbReference>
<dbReference type="OrthoDB" id="9785372at2"/>
<comment type="caution">
    <text evidence="2">The sequence shown here is derived from an EMBL/GenBank/DDBJ whole genome shotgun (WGS) entry which is preliminary data.</text>
</comment>
<dbReference type="AlphaFoldDB" id="A0A150F841"/>
<proteinExistence type="predicted"/>
<dbReference type="PANTHER" id="PTHR43355">
    <property type="entry name" value="FLAVIN REDUCTASE (NADPH)"/>
    <property type="match status" value="1"/>
</dbReference>
<dbReference type="CDD" id="cd05244">
    <property type="entry name" value="BVR-B_like_SDR_a"/>
    <property type="match status" value="1"/>
</dbReference>
<evidence type="ECO:0000313" key="2">
    <source>
        <dbReference type="EMBL" id="KXZ20793.1"/>
    </source>
</evidence>
<reference evidence="3" key="1">
    <citation type="submission" date="2016-02" db="EMBL/GenBank/DDBJ databases">
        <authorList>
            <person name="Dunlap C."/>
        </authorList>
    </citation>
    <scope>NUCLEOTIDE SEQUENCE [LARGE SCALE GENOMIC DNA]</scope>
    <source>
        <strain evidence="3">NRRL B-41092</strain>
    </source>
</reference>
<feature type="domain" description="NAD(P)-binding" evidence="1">
    <location>
        <begin position="7"/>
        <end position="195"/>
    </location>
</feature>
<evidence type="ECO:0000313" key="3">
    <source>
        <dbReference type="Proteomes" id="UP000075430"/>
    </source>
</evidence>
<accession>A0A150F841</accession>
<gene>
    <name evidence="2" type="ORF">AXI58_14240</name>
</gene>
<name>A0A150F841_9BACI</name>
<dbReference type="InterPro" id="IPR036291">
    <property type="entry name" value="NAD(P)-bd_dom_sf"/>
</dbReference>
<organism evidence="2 3">
    <name type="scientific">Bacillus nakamurai</name>
    <dbReference type="NCBI Taxonomy" id="1793963"/>
    <lineage>
        <taxon>Bacteria</taxon>
        <taxon>Bacillati</taxon>
        <taxon>Bacillota</taxon>
        <taxon>Bacilli</taxon>
        <taxon>Bacillales</taxon>
        <taxon>Bacillaceae</taxon>
        <taxon>Bacillus</taxon>
    </lineage>
</organism>
<dbReference type="GO" id="GO:0016646">
    <property type="term" value="F:oxidoreductase activity, acting on the CH-NH group of donors, NAD or NADP as acceptor"/>
    <property type="evidence" value="ECO:0007669"/>
    <property type="project" value="TreeGrafter"/>
</dbReference>
<dbReference type="InterPro" id="IPR051606">
    <property type="entry name" value="Polyketide_Oxido-like"/>
</dbReference>
<dbReference type="Proteomes" id="UP000075430">
    <property type="component" value="Unassembled WGS sequence"/>
</dbReference>
<dbReference type="EMBL" id="LSBA01000009">
    <property type="protein sequence ID" value="KXZ20793.1"/>
    <property type="molecule type" value="Genomic_DNA"/>
</dbReference>
<dbReference type="Gene3D" id="3.40.50.720">
    <property type="entry name" value="NAD(P)-binding Rossmann-like Domain"/>
    <property type="match status" value="1"/>
</dbReference>
<dbReference type="PANTHER" id="PTHR43355:SF2">
    <property type="entry name" value="FLAVIN REDUCTASE (NADPH)"/>
    <property type="match status" value="1"/>
</dbReference>
<evidence type="ECO:0000259" key="1">
    <source>
        <dbReference type="Pfam" id="PF13460"/>
    </source>
</evidence>
<dbReference type="STRING" id="1793963.AXI58_14240"/>
<dbReference type="SUPFAM" id="SSF51735">
    <property type="entry name" value="NAD(P)-binding Rossmann-fold domains"/>
    <property type="match status" value="1"/>
</dbReference>
<dbReference type="InterPro" id="IPR016040">
    <property type="entry name" value="NAD(P)-bd_dom"/>
</dbReference>
<keyword evidence="3" id="KW-1185">Reference proteome</keyword>
<dbReference type="RefSeq" id="WP_061521422.1">
    <property type="nucleotide sequence ID" value="NZ_JARLZY010000007.1"/>
</dbReference>
<protein>
    <recommendedName>
        <fullName evidence="1">NAD(P)-binding domain-containing protein</fullName>
    </recommendedName>
</protein>
<sequence>MKIALFGATGRVGQAFIEEARKHKHIEIFAFVRSENAKLPISEDHIIKGNARKPNDVNQIISQADTVVSCLSTDGDDTLSAAMRNIIESMKQNQVQRLLTVGTAGILQSRLEPDKYRFESIESKRKTTRAAKEHASVYTMLLASDLDWTIICPAYLPDGDAAGTYRFEQDVLPEGGAKITVGDTAHFLYRELASPQFFRKRVGLAY</sequence>